<evidence type="ECO:0000256" key="1">
    <source>
        <dbReference type="ARBA" id="ARBA00001946"/>
    </source>
</evidence>
<dbReference type="Pfam" id="PF00483">
    <property type="entry name" value="NTP_transferase"/>
    <property type="match status" value="1"/>
</dbReference>
<dbReference type="GO" id="GO:0009298">
    <property type="term" value="P:GDP-mannose biosynthetic process"/>
    <property type="evidence" value="ECO:0007669"/>
    <property type="project" value="InterPro"/>
</dbReference>
<protein>
    <recommendedName>
        <fullName evidence="5">mannose-1-phosphate guanylyltransferase</fullName>
        <ecNumber evidence="5">2.7.7.13</ecNumber>
    </recommendedName>
</protein>
<evidence type="ECO:0000256" key="3">
    <source>
        <dbReference type="ARBA" id="ARBA00007274"/>
    </source>
</evidence>
<dbReference type="InterPro" id="IPR050486">
    <property type="entry name" value="Mannose-1P_guanyltransferase"/>
</dbReference>
<keyword evidence="6" id="KW-0808">Transferase</keyword>
<organism evidence="14 15">
    <name type="scientific">Allacma fusca</name>
    <dbReference type="NCBI Taxonomy" id="39272"/>
    <lineage>
        <taxon>Eukaryota</taxon>
        <taxon>Metazoa</taxon>
        <taxon>Ecdysozoa</taxon>
        <taxon>Arthropoda</taxon>
        <taxon>Hexapoda</taxon>
        <taxon>Collembola</taxon>
        <taxon>Symphypleona</taxon>
        <taxon>Sminthuridae</taxon>
        <taxon>Allacma</taxon>
    </lineage>
</organism>
<evidence type="ECO:0000313" key="14">
    <source>
        <dbReference type="EMBL" id="CAG7833501.1"/>
    </source>
</evidence>
<dbReference type="InterPro" id="IPR045233">
    <property type="entry name" value="GMPPB_N"/>
</dbReference>
<keyword evidence="8" id="KW-0547">Nucleotide-binding</keyword>
<feature type="domain" description="Bcl-2 Bcl-2 homology region 1-3" evidence="11">
    <location>
        <begin position="538"/>
        <end position="640"/>
    </location>
</feature>
<evidence type="ECO:0000256" key="5">
    <source>
        <dbReference type="ARBA" id="ARBA00012387"/>
    </source>
</evidence>
<evidence type="ECO:0000256" key="8">
    <source>
        <dbReference type="ARBA" id="ARBA00022741"/>
    </source>
</evidence>
<evidence type="ECO:0000259" key="11">
    <source>
        <dbReference type="Pfam" id="PF00452"/>
    </source>
</evidence>
<evidence type="ECO:0000259" key="12">
    <source>
        <dbReference type="Pfam" id="PF00483"/>
    </source>
</evidence>
<dbReference type="EMBL" id="CAJVCH010569904">
    <property type="protein sequence ID" value="CAG7833501.1"/>
    <property type="molecule type" value="Genomic_DNA"/>
</dbReference>
<dbReference type="EC" id="2.7.7.13" evidence="5"/>
<comment type="similarity">
    <text evidence="3">Belongs to the transferase hexapeptide repeat family.</text>
</comment>
<dbReference type="InterPro" id="IPR056729">
    <property type="entry name" value="GMPPB_C"/>
</dbReference>
<evidence type="ECO:0000256" key="6">
    <source>
        <dbReference type="ARBA" id="ARBA00022679"/>
    </source>
</evidence>
<dbReference type="FunFam" id="3.90.550.10:FF:000013">
    <property type="entry name" value="mannose-1-phosphate guanyltransferase beta"/>
    <property type="match status" value="1"/>
</dbReference>
<dbReference type="AlphaFoldDB" id="A0A8J2LLJ7"/>
<dbReference type="InterPro" id="IPR005835">
    <property type="entry name" value="NTP_transferase_dom"/>
</dbReference>
<comment type="cofactor">
    <cofactor evidence="1">
        <name>Mg(2+)</name>
        <dbReference type="ChEBI" id="CHEBI:18420"/>
    </cofactor>
</comment>
<keyword evidence="10" id="KW-1133">Transmembrane helix</keyword>
<dbReference type="CDD" id="cd06425">
    <property type="entry name" value="M1P_guanylylT_B_like_N"/>
    <property type="match status" value="1"/>
</dbReference>
<gene>
    <name evidence="14" type="ORF">AFUS01_LOCUS43114</name>
</gene>
<feature type="non-terminal residue" evidence="14">
    <location>
        <position position="1"/>
    </location>
</feature>
<reference evidence="14" key="1">
    <citation type="submission" date="2021-06" db="EMBL/GenBank/DDBJ databases">
        <authorList>
            <person name="Hodson N. C."/>
            <person name="Mongue J. A."/>
            <person name="Jaron S. K."/>
        </authorList>
    </citation>
    <scope>NUCLEOTIDE SEQUENCE</scope>
</reference>
<feature type="domain" description="Mannose-1-phosphate guanyltransferase C-terminal" evidence="13">
    <location>
        <begin position="303"/>
        <end position="412"/>
    </location>
</feature>
<evidence type="ECO:0000256" key="4">
    <source>
        <dbReference type="ARBA" id="ARBA00009458"/>
    </source>
</evidence>
<dbReference type="Proteomes" id="UP000708208">
    <property type="component" value="Unassembled WGS sequence"/>
</dbReference>
<name>A0A8J2LLJ7_9HEXA</name>
<dbReference type="InterPro" id="IPR002475">
    <property type="entry name" value="Bcl2-like"/>
</dbReference>
<proteinExistence type="inferred from homology"/>
<comment type="caution">
    <text evidence="14">The sequence shown here is derived from an EMBL/GenBank/DDBJ whole genome shotgun (WGS) entry which is preliminary data.</text>
</comment>
<dbReference type="PROSITE" id="PS50062">
    <property type="entry name" value="BCL2_FAMILY"/>
    <property type="match status" value="1"/>
</dbReference>
<dbReference type="Pfam" id="PF00452">
    <property type="entry name" value="Bcl-2"/>
    <property type="match status" value="1"/>
</dbReference>
<feature type="domain" description="Nucleotidyl transferase" evidence="12">
    <location>
        <begin position="57"/>
        <end position="287"/>
    </location>
</feature>
<dbReference type="PANTHER" id="PTHR22572">
    <property type="entry name" value="SUGAR-1-PHOSPHATE GUANYL TRANSFERASE"/>
    <property type="match status" value="1"/>
</dbReference>
<keyword evidence="10" id="KW-0472">Membrane</keyword>
<dbReference type="FunFam" id="2.160.10.10:FF:000018">
    <property type="entry name" value="Mannose-1-phosphate guanyltransferase beta"/>
    <property type="match status" value="1"/>
</dbReference>
<feature type="transmembrane region" description="Helical" evidence="10">
    <location>
        <begin position="659"/>
        <end position="678"/>
    </location>
</feature>
<sequence length="721" mass="80654">HQSTSVGPTRTTHNYHLARGLGLTFCHHQAHRQCNRLGVILRTANMKHSESSIGKMKALILVGGFGTRLRPLTLFRPKPLVEFANKPILIHQLDALKEAGVTQVVLAVSYRAQEMEQELSQYAEKEGIKIIFSHETEPLGTAGPLALAKDILAADNEPFFVLNSDITCDFPFKEMVLFHRHHGREGTIVVTKVEEPSKYGVVVYNEDGRVERFVEKPQEFVSNKINAGMYILNATILDRIQVRPTSIEKEIFPVMATSGQLFAFELQGFWMDIGQPKDFLTGMCLYLQSRKQKGAKLHSGEGIVGNVLVDPSCKIGSNCRIGPNVTIGPDVVIEDGVCIKRCTILRGSRIKSHSWLDSCIVGWNCVIGQWVRMENVTVLGEDVIVSDEIYINGGKVLPHKAISSSVPEPQIIITQRFKSMSPNLDAETTLEVDVRDVELQSIFDESDDEWESPLDKISRLPPHHESWLDAKEIIEPPSAACHKIGDESRSLAARHIIDRLKEENLVEKIEDQSPRLRSAVELLSKPEADFVYPAVSYMVNQLRGKYPSSYSSILDRTQVSIPQDELPSQMLVTLAKKILEKRNGEIGVNWGKFISILTISGALAIDSVKSGYPDGVIEVVETFGCLVEQFMADWIISPDGGGGWESFIKENSYEAMLPPIPRAIVIILFLLFVISWMIPYFITMVQFMISFWQGLVLFLLSFVRDSVETGVVRDVSNHSEL</sequence>
<comment type="pathway">
    <text evidence="2">Nucleotide-sugar biosynthesis; GDP-alpha-D-mannose biosynthesis; GDP-alpha-D-mannose from alpha-D-mannose 1-phosphate (GTP route): step 1/1.</text>
</comment>
<evidence type="ECO:0000259" key="13">
    <source>
        <dbReference type="Pfam" id="PF25087"/>
    </source>
</evidence>
<accession>A0A8J2LLJ7</accession>
<keyword evidence="15" id="KW-1185">Reference proteome</keyword>
<comment type="similarity">
    <text evidence="4">Belongs to the Bcl-2 family.</text>
</comment>
<evidence type="ECO:0000313" key="15">
    <source>
        <dbReference type="Proteomes" id="UP000708208"/>
    </source>
</evidence>
<keyword evidence="10" id="KW-0812">Transmembrane</keyword>
<keyword evidence="9" id="KW-0342">GTP-binding</keyword>
<keyword evidence="7" id="KW-0548">Nucleotidyltransferase</keyword>
<dbReference type="OrthoDB" id="1733332at2759"/>
<evidence type="ECO:0000256" key="10">
    <source>
        <dbReference type="SAM" id="Phobius"/>
    </source>
</evidence>
<dbReference type="InterPro" id="IPR046371">
    <property type="entry name" value="Bcl-2_BH1-3"/>
</dbReference>
<dbReference type="Pfam" id="PF25087">
    <property type="entry name" value="GMPPB_C"/>
    <property type="match status" value="1"/>
</dbReference>
<dbReference type="GO" id="GO:0004475">
    <property type="term" value="F:mannose-1-phosphate guanylyltransferase (GTP) activity"/>
    <property type="evidence" value="ECO:0007669"/>
    <property type="project" value="UniProtKB-EC"/>
</dbReference>
<evidence type="ECO:0000256" key="9">
    <source>
        <dbReference type="ARBA" id="ARBA00023134"/>
    </source>
</evidence>
<dbReference type="GO" id="GO:0005525">
    <property type="term" value="F:GTP binding"/>
    <property type="evidence" value="ECO:0007669"/>
    <property type="project" value="UniProtKB-KW"/>
</dbReference>
<evidence type="ECO:0000256" key="2">
    <source>
        <dbReference type="ARBA" id="ARBA00004823"/>
    </source>
</evidence>
<evidence type="ECO:0000256" key="7">
    <source>
        <dbReference type="ARBA" id="ARBA00022695"/>
    </source>
</evidence>